<keyword evidence="2" id="KW-1185">Reference proteome</keyword>
<dbReference type="Proteomes" id="UP000614350">
    <property type="component" value="Unassembled WGS sequence"/>
</dbReference>
<accession>A0A834KSR2</accession>
<evidence type="ECO:0000313" key="2">
    <source>
        <dbReference type="Proteomes" id="UP000614350"/>
    </source>
</evidence>
<comment type="caution">
    <text evidence="1">The sequence shown here is derived from an EMBL/GenBank/DDBJ whole genome shotgun (WGS) entry which is preliminary data.</text>
</comment>
<protein>
    <submittedName>
        <fullName evidence="1">Uncharacterized protein</fullName>
    </submittedName>
</protein>
<evidence type="ECO:0000313" key="1">
    <source>
        <dbReference type="EMBL" id="KAF7412178.1"/>
    </source>
</evidence>
<gene>
    <name evidence="1" type="ORF">HZH66_001074</name>
</gene>
<dbReference type="AlphaFoldDB" id="A0A834KSR2"/>
<name>A0A834KSR2_VESVU</name>
<reference evidence="1" key="1">
    <citation type="journal article" date="2020" name="G3 (Bethesda)">
        <title>High-Quality Assemblies for Three Invasive Social Wasps from the &lt;i&gt;Vespula&lt;/i&gt; Genus.</title>
        <authorList>
            <person name="Harrop T.W.R."/>
            <person name="Guhlin J."/>
            <person name="McLaughlin G.M."/>
            <person name="Permina E."/>
            <person name="Stockwell P."/>
            <person name="Gilligan J."/>
            <person name="Le Lec M.F."/>
            <person name="Gruber M.A.M."/>
            <person name="Quinn O."/>
            <person name="Lovegrove M."/>
            <person name="Duncan E.J."/>
            <person name="Remnant E.J."/>
            <person name="Van Eeckhoven J."/>
            <person name="Graham B."/>
            <person name="Knapp R.A."/>
            <person name="Langford K.W."/>
            <person name="Kronenberg Z."/>
            <person name="Press M.O."/>
            <person name="Eacker S.M."/>
            <person name="Wilson-Rankin E.E."/>
            <person name="Purcell J."/>
            <person name="Lester P.J."/>
            <person name="Dearden P.K."/>
        </authorList>
    </citation>
    <scope>NUCLEOTIDE SEQUENCE</scope>
    <source>
        <strain evidence="1">Marl-1</strain>
    </source>
</reference>
<sequence length="120" mass="14305">MTSRFRKYRVIYRGVVVRSDSEEHVPLLAQQDYVTDNSKNIKKEKRNDTFQDYANEKMILENRVLIKKDEIIECFINCISKYLVNDRMEDQTRVRSLKTKASLILASEKIFQKFTKFTNS</sequence>
<organism evidence="1 2">
    <name type="scientific">Vespula vulgaris</name>
    <name type="common">Yellow jacket</name>
    <name type="synonym">Wasp</name>
    <dbReference type="NCBI Taxonomy" id="7454"/>
    <lineage>
        <taxon>Eukaryota</taxon>
        <taxon>Metazoa</taxon>
        <taxon>Ecdysozoa</taxon>
        <taxon>Arthropoda</taxon>
        <taxon>Hexapoda</taxon>
        <taxon>Insecta</taxon>
        <taxon>Pterygota</taxon>
        <taxon>Neoptera</taxon>
        <taxon>Endopterygota</taxon>
        <taxon>Hymenoptera</taxon>
        <taxon>Apocrita</taxon>
        <taxon>Aculeata</taxon>
        <taxon>Vespoidea</taxon>
        <taxon>Vespidae</taxon>
        <taxon>Vespinae</taxon>
        <taxon>Vespula</taxon>
    </lineage>
</organism>
<dbReference type="EMBL" id="JACSEA010000001">
    <property type="protein sequence ID" value="KAF7412178.1"/>
    <property type="molecule type" value="Genomic_DNA"/>
</dbReference>
<proteinExistence type="predicted"/>